<sequence>MDFLGRSVTDDKDDTTIFYAGDLSLLNRPCVAIVGTRQVSDAGIARTVRLAKGLVEAGVVVVSGLAYGVDAVAHRTAIDAGGRTISVIGTPLDKASPSENAVMQEEIYRDHLLISQFPIGQKTSRASFPLRNKLMATLSDATVVMEASDTSGTLHQAAECTRLGRWLFIARSVVDDPALTWPAKFLKYETCMPLDNVEQVIERVSAPSPSAG</sequence>
<feature type="domain" description="Smf/DprA SLOG" evidence="2">
    <location>
        <begin position="15"/>
        <end position="203"/>
    </location>
</feature>
<dbReference type="EMBL" id="QZWZ01000108">
    <property type="protein sequence ID" value="RJT22094.1"/>
    <property type="molecule type" value="Genomic_DNA"/>
</dbReference>
<dbReference type="InterPro" id="IPR057666">
    <property type="entry name" value="DrpA_SLOG"/>
</dbReference>
<reference evidence="3 4" key="1">
    <citation type="submission" date="2018-09" db="EMBL/GenBank/DDBJ databases">
        <title>Mesorhizobium carmichaelinearum sp. nov. isolated from Carmichaelinea spp. root nodules in New Zealand.</title>
        <authorList>
            <person name="De Meyer S.E."/>
        </authorList>
    </citation>
    <scope>NUCLEOTIDE SEQUENCE [LARGE SCALE GENOMIC DNA]</scope>
    <source>
        <strain evidence="3 4">ICMP19557</strain>
    </source>
</reference>
<evidence type="ECO:0000259" key="2">
    <source>
        <dbReference type="Pfam" id="PF02481"/>
    </source>
</evidence>
<accession>A0A3A5JR30</accession>
<dbReference type="InterPro" id="IPR003488">
    <property type="entry name" value="DprA"/>
</dbReference>
<organism evidence="3 4">
    <name type="scientific">Mesorhizobium waimense</name>
    <dbReference type="NCBI Taxonomy" id="1300307"/>
    <lineage>
        <taxon>Bacteria</taxon>
        <taxon>Pseudomonadati</taxon>
        <taxon>Pseudomonadota</taxon>
        <taxon>Alphaproteobacteria</taxon>
        <taxon>Hyphomicrobiales</taxon>
        <taxon>Phyllobacteriaceae</taxon>
        <taxon>Mesorhizobium</taxon>
    </lineage>
</organism>
<comment type="similarity">
    <text evidence="1">Belongs to the DprA/Smf family.</text>
</comment>
<protein>
    <submittedName>
        <fullName evidence="3">DNA-processing protein DprA</fullName>
    </submittedName>
</protein>
<gene>
    <name evidence="3" type="ORF">D3227_39580</name>
</gene>
<dbReference type="SUPFAM" id="SSF102405">
    <property type="entry name" value="MCP/YpsA-like"/>
    <property type="match status" value="1"/>
</dbReference>
<dbReference type="Pfam" id="PF02481">
    <property type="entry name" value="DNA_processg_A"/>
    <property type="match status" value="1"/>
</dbReference>
<evidence type="ECO:0000313" key="4">
    <source>
        <dbReference type="Proteomes" id="UP000272706"/>
    </source>
</evidence>
<comment type="caution">
    <text evidence="3">The sequence shown here is derived from an EMBL/GenBank/DDBJ whole genome shotgun (WGS) entry which is preliminary data.</text>
</comment>
<evidence type="ECO:0000313" key="3">
    <source>
        <dbReference type="EMBL" id="RJT22094.1"/>
    </source>
</evidence>
<dbReference type="OrthoDB" id="9785707at2"/>
<dbReference type="PANTHER" id="PTHR43022">
    <property type="entry name" value="PROTEIN SMF"/>
    <property type="match status" value="1"/>
</dbReference>
<dbReference type="Gene3D" id="3.40.50.450">
    <property type="match status" value="1"/>
</dbReference>
<dbReference type="PANTHER" id="PTHR43022:SF1">
    <property type="entry name" value="PROTEIN SMF"/>
    <property type="match status" value="1"/>
</dbReference>
<proteinExistence type="inferred from homology"/>
<dbReference type="AlphaFoldDB" id="A0A3A5JR30"/>
<keyword evidence="4" id="KW-1185">Reference proteome</keyword>
<dbReference type="GO" id="GO:0009294">
    <property type="term" value="P:DNA-mediated transformation"/>
    <property type="evidence" value="ECO:0007669"/>
    <property type="project" value="InterPro"/>
</dbReference>
<evidence type="ECO:0000256" key="1">
    <source>
        <dbReference type="ARBA" id="ARBA00006525"/>
    </source>
</evidence>
<dbReference type="Proteomes" id="UP000272706">
    <property type="component" value="Unassembled WGS sequence"/>
</dbReference>
<name>A0A3A5JR30_9HYPH</name>